<proteinExistence type="predicted"/>
<organism evidence="2 3">
    <name type="scientific">Oryza meyeriana var. granulata</name>
    <dbReference type="NCBI Taxonomy" id="110450"/>
    <lineage>
        <taxon>Eukaryota</taxon>
        <taxon>Viridiplantae</taxon>
        <taxon>Streptophyta</taxon>
        <taxon>Embryophyta</taxon>
        <taxon>Tracheophyta</taxon>
        <taxon>Spermatophyta</taxon>
        <taxon>Magnoliopsida</taxon>
        <taxon>Liliopsida</taxon>
        <taxon>Poales</taxon>
        <taxon>Poaceae</taxon>
        <taxon>BOP clade</taxon>
        <taxon>Oryzoideae</taxon>
        <taxon>Oryzeae</taxon>
        <taxon>Oryzinae</taxon>
        <taxon>Oryza</taxon>
        <taxon>Oryza meyeriana</taxon>
    </lineage>
</organism>
<dbReference type="EMBL" id="SPHZ02000012">
    <property type="protein sequence ID" value="KAF0888689.1"/>
    <property type="molecule type" value="Genomic_DNA"/>
</dbReference>
<keyword evidence="3" id="KW-1185">Reference proteome</keyword>
<reference evidence="2 3" key="1">
    <citation type="submission" date="2019-11" db="EMBL/GenBank/DDBJ databases">
        <title>Whole genome sequence of Oryza granulata.</title>
        <authorList>
            <person name="Li W."/>
        </authorList>
    </citation>
    <scope>NUCLEOTIDE SEQUENCE [LARGE SCALE GENOMIC DNA]</scope>
    <source>
        <strain evidence="3">cv. Menghai</strain>
        <tissue evidence="2">Leaf</tissue>
    </source>
</reference>
<feature type="region of interest" description="Disordered" evidence="1">
    <location>
        <begin position="36"/>
        <end position="56"/>
    </location>
</feature>
<protein>
    <submittedName>
        <fullName evidence="2">Uncharacterized protein</fullName>
    </submittedName>
</protein>
<evidence type="ECO:0000313" key="2">
    <source>
        <dbReference type="EMBL" id="KAF0888689.1"/>
    </source>
</evidence>
<dbReference type="AlphaFoldDB" id="A0A6G1BL56"/>
<gene>
    <name evidence="2" type="ORF">E2562_016485</name>
</gene>
<accession>A0A6G1BL56</accession>
<evidence type="ECO:0000256" key="1">
    <source>
        <dbReference type="SAM" id="MobiDB-lite"/>
    </source>
</evidence>
<sequence length="68" mass="7297">MEVACPGVAAVLSRLRHAAGCQPASCNRGSRRSSAWREAMPENSGGAKARVRGNDESLQPWGCGGWWR</sequence>
<name>A0A6G1BL56_9ORYZ</name>
<comment type="caution">
    <text evidence="2">The sequence shown here is derived from an EMBL/GenBank/DDBJ whole genome shotgun (WGS) entry which is preliminary data.</text>
</comment>
<dbReference type="Proteomes" id="UP000479710">
    <property type="component" value="Unassembled WGS sequence"/>
</dbReference>
<evidence type="ECO:0000313" key="3">
    <source>
        <dbReference type="Proteomes" id="UP000479710"/>
    </source>
</evidence>